<dbReference type="GO" id="GO:0004222">
    <property type="term" value="F:metalloendopeptidase activity"/>
    <property type="evidence" value="ECO:0007669"/>
    <property type="project" value="InterPro"/>
</dbReference>
<keyword evidence="4 6" id="KW-0862">Zinc</keyword>
<dbReference type="PANTHER" id="PTHR22726">
    <property type="entry name" value="METALLOENDOPEPTIDASE OMA1"/>
    <property type="match status" value="1"/>
</dbReference>
<evidence type="ECO:0000313" key="10">
    <source>
        <dbReference type="Proteomes" id="UP000192907"/>
    </source>
</evidence>
<dbReference type="InterPro" id="IPR051156">
    <property type="entry name" value="Mito/Outer_Membr_Metalloprot"/>
</dbReference>
<dbReference type="Proteomes" id="UP000192907">
    <property type="component" value="Unassembled WGS sequence"/>
</dbReference>
<evidence type="ECO:0000256" key="5">
    <source>
        <dbReference type="ARBA" id="ARBA00023049"/>
    </source>
</evidence>
<dbReference type="AlphaFoldDB" id="A0A1Y6C9B4"/>
<keyword evidence="1 6" id="KW-0645">Protease</keyword>
<dbReference type="RefSeq" id="WP_132320525.1">
    <property type="nucleotide sequence ID" value="NZ_FWZT01000012.1"/>
</dbReference>
<comment type="similarity">
    <text evidence="6">Belongs to the peptidase M48 family.</text>
</comment>
<protein>
    <submittedName>
        <fullName evidence="9">Peptidase family M48</fullName>
    </submittedName>
</protein>
<keyword evidence="2" id="KW-0479">Metal-binding</keyword>
<keyword evidence="7" id="KW-0812">Transmembrane</keyword>
<feature type="domain" description="Peptidase M48" evidence="8">
    <location>
        <begin position="167"/>
        <end position="347"/>
    </location>
</feature>
<evidence type="ECO:0000313" key="9">
    <source>
        <dbReference type="EMBL" id="SMF41026.1"/>
    </source>
</evidence>
<proteinExistence type="inferred from homology"/>
<organism evidence="9 10">
    <name type="scientific">Pseudobacteriovorax antillogorgiicola</name>
    <dbReference type="NCBI Taxonomy" id="1513793"/>
    <lineage>
        <taxon>Bacteria</taxon>
        <taxon>Pseudomonadati</taxon>
        <taxon>Bdellovibrionota</taxon>
        <taxon>Oligoflexia</taxon>
        <taxon>Oligoflexales</taxon>
        <taxon>Pseudobacteriovoracaceae</taxon>
        <taxon>Pseudobacteriovorax</taxon>
    </lineage>
</organism>
<name>A0A1Y6C9B4_9BACT</name>
<dbReference type="GO" id="GO:0046872">
    <property type="term" value="F:metal ion binding"/>
    <property type="evidence" value="ECO:0007669"/>
    <property type="project" value="UniProtKB-KW"/>
</dbReference>
<evidence type="ECO:0000256" key="2">
    <source>
        <dbReference type="ARBA" id="ARBA00022723"/>
    </source>
</evidence>
<dbReference type="EMBL" id="FWZT01000012">
    <property type="protein sequence ID" value="SMF41026.1"/>
    <property type="molecule type" value="Genomic_DNA"/>
</dbReference>
<accession>A0A1Y6C9B4</accession>
<keyword evidence="5 6" id="KW-0482">Metalloprotease</keyword>
<dbReference type="STRING" id="1513793.SAMN06296036_112124"/>
<keyword evidence="3 6" id="KW-0378">Hydrolase</keyword>
<dbReference type="GO" id="GO:0016020">
    <property type="term" value="C:membrane"/>
    <property type="evidence" value="ECO:0007669"/>
    <property type="project" value="TreeGrafter"/>
</dbReference>
<evidence type="ECO:0000256" key="4">
    <source>
        <dbReference type="ARBA" id="ARBA00022833"/>
    </source>
</evidence>
<keyword evidence="7" id="KW-1133">Transmembrane helix</keyword>
<evidence type="ECO:0000256" key="3">
    <source>
        <dbReference type="ARBA" id="ARBA00022801"/>
    </source>
</evidence>
<dbReference type="InterPro" id="IPR001915">
    <property type="entry name" value="Peptidase_M48"/>
</dbReference>
<dbReference type="OrthoDB" id="108155at2"/>
<keyword evidence="10" id="KW-1185">Reference proteome</keyword>
<gene>
    <name evidence="9" type="ORF">SAMN06296036_112124</name>
</gene>
<evidence type="ECO:0000256" key="7">
    <source>
        <dbReference type="SAM" id="Phobius"/>
    </source>
</evidence>
<keyword evidence="7" id="KW-0472">Membrane</keyword>
<dbReference type="CDD" id="cd07332">
    <property type="entry name" value="M48C_Oma1_like"/>
    <property type="match status" value="1"/>
</dbReference>
<dbReference type="Gene3D" id="3.30.2010.10">
    <property type="entry name" value="Metalloproteases ('zincins'), catalytic domain"/>
    <property type="match status" value="1"/>
</dbReference>
<evidence type="ECO:0000256" key="1">
    <source>
        <dbReference type="ARBA" id="ARBA00022670"/>
    </source>
</evidence>
<sequence>MLKAHGFFKDKTKSPCEFNIQQDGIKVRSTEKSIQEHWPWSQTSIKIGGAADKLLFFTPKNIKEIESIYTERNRLIVQQLKTIPAVEVQSFLKDLKMHRVSSLSILVTAMAVLLALVAFVWIGRDPIIDAVVDRVPYEWEQELGSRLVGITIPAQNLISSGPAIETLKPYIKRLQDVLPQPMNDVKIYIAKSSDINAFALPGGHVVFNEGLLRAASNIEEILGVAGHELAHVEKRHVLRGIVQAIGLYLVVDLIMGDMTGILAVISENSQLLLQSGFSREQESQADEVGFNLLVAANINPQGLVSFFQIIEETQKKQNEMLGDLAKPLSFLSTHPATDERINAIKDRIREEKLDIPAIDFDYESFKAKIISN</sequence>
<evidence type="ECO:0000256" key="6">
    <source>
        <dbReference type="RuleBase" id="RU003983"/>
    </source>
</evidence>
<evidence type="ECO:0000259" key="8">
    <source>
        <dbReference type="Pfam" id="PF01435"/>
    </source>
</evidence>
<comment type="cofactor">
    <cofactor evidence="6">
        <name>Zn(2+)</name>
        <dbReference type="ChEBI" id="CHEBI:29105"/>
    </cofactor>
    <text evidence="6">Binds 1 zinc ion per subunit.</text>
</comment>
<dbReference type="PANTHER" id="PTHR22726:SF1">
    <property type="entry name" value="METALLOENDOPEPTIDASE OMA1, MITOCHONDRIAL"/>
    <property type="match status" value="1"/>
</dbReference>
<feature type="transmembrane region" description="Helical" evidence="7">
    <location>
        <begin position="103"/>
        <end position="122"/>
    </location>
</feature>
<dbReference type="Pfam" id="PF01435">
    <property type="entry name" value="Peptidase_M48"/>
    <property type="match status" value="1"/>
</dbReference>
<dbReference type="GO" id="GO:0051603">
    <property type="term" value="P:proteolysis involved in protein catabolic process"/>
    <property type="evidence" value="ECO:0007669"/>
    <property type="project" value="TreeGrafter"/>
</dbReference>
<reference evidence="10" key="1">
    <citation type="submission" date="2017-04" db="EMBL/GenBank/DDBJ databases">
        <authorList>
            <person name="Varghese N."/>
            <person name="Submissions S."/>
        </authorList>
    </citation>
    <scope>NUCLEOTIDE SEQUENCE [LARGE SCALE GENOMIC DNA]</scope>
    <source>
        <strain evidence="10">RKEM611</strain>
    </source>
</reference>